<dbReference type="Pfam" id="PF01757">
    <property type="entry name" value="Acyl_transf_3"/>
    <property type="match status" value="1"/>
</dbReference>
<feature type="transmembrane region" description="Helical" evidence="1">
    <location>
        <begin position="279"/>
        <end position="298"/>
    </location>
</feature>
<keyword evidence="3" id="KW-0012">Acyltransferase</keyword>
<feature type="transmembrane region" description="Helical" evidence="1">
    <location>
        <begin position="372"/>
        <end position="393"/>
    </location>
</feature>
<dbReference type="PANTHER" id="PTHR23028">
    <property type="entry name" value="ACETYLTRANSFERASE"/>
    <property type="match status" value="1"/>
</dbReference>
<dbReference type="InterPro" id="IPR002656">
    <property type="entry name" value="Acyl_transf_3_dom"/>
</dbReference>
<feature type="transmembrane region" description="Helical" evidence="1">
    <location>
        <begin position="135"/>
        <end position="153"/>
    </location>
</feature>
<keyword evidence="1" id="KW-0472">Membrane</keyword>
<feature type="transmembrane region" description="Helical" evidence="1">
    <location>
        <begin position="49"/>
        <end position="73"/>
    </location>
</feature>
<dbReference type="AlphaFoldDB" id="A0A4Y8JRY6"/>
<feature type="transmembrane region" description="Helical" evidence="1">
    <location>
        <begin position="341"/>
        <end position="366"/>
    </location>
</feature>
<dbReference type="InterPro" id="IPR050879">
    <property type="entry name" value="Acyltransferase_3"/>
</dbReference>
<sequence>MPEACVCVSSGGPDPISFMLASDLTGDDLVKTTAGASCMRLMPLDGLRGIAALVVLIHHSLSLIPALSAAYTVKPVSSDDPIAWMMVHTPLHLLWAGPEAVYVFFIISGIVLTLPVVRRDRFDWAAYYPKRLIRLYVPVIAAVLLTMLLFLLLRPEAPQEASIWLKDRIVASSMSAFGVLQDFTLIFGVSGVLGVLWSLSYEVWFSLLLPAFVWGAKTRPHLQWVKLAVLAVAILGGALKHQGWLVYVPMFAVGALIATEMDRLQAIVIRISALSHSSLAYWGLCVVSLILLMSYWLVLPFSPGYLTANAMLPVVFAGAVLFVLLSAFWDKAARPLNSRVAQWLGLISFSLYLVHVPIIMLAAVLLGPTLSWLAIPLSIIGSLVMAWVFHLLVERPSHKLSQKVERLIQSRRVSNIDAPRRPRQPTEA</sequence>
<keyword evidence="1" id="KW-0812">Transmembrane</keyword>
<feature type="transmembrane region" description="Helical" evidence="1">
    <location>
        <begin position="244"/>
        <end position="259"/>
    </location>
</feature>
<accession>A0A4Y8JRY6</accession>
<gene>
    <name evidence="3" type="ORF">E3T49_12330</name>
</gene>
<evidence type="ECO:0000259" key="2">
    <source>
        <dbReference type="Pfam" id="PF01757"/>
    </source>
</evidence>
<keyword evidence="3" id="KW-0808">Transferase</keyword>
<feature type="transmembrane region" description="Helical" evidence="1">
    <location>
        <begin position="221"/>
        <end position="238"/>
    </location>
</feature>
<protein>
    <submittedName>
        <fullName evidence="3">Acyltransferase</fullName>
    </submittedName>
</protein>
<dbReference type="GO" id="GO:0016747">
    <property type="term" value="F:acyltransferase activity, transferring groups other than amino-acyl groups"/>
    <property type="evidence" value="ECO:0007669"/>
    <property type="project" value="InterPro"/>
</dbReference>
<proteinExistence type="predicted"/>
<feature type="transmembrane region" description="Helical" evidence="1">
    <location>
        <begin position="93"/>
        <end position="114"/>
    </location>
</feature>
<keyword evidence="4" id="KW-1185">Reference proteome</keyword>
<organism evidence="3 4">
    <name type="scientific">Cryobacterium cryoconiti</name>
    <dbReference type="NCBI Taxonomy" id="1259239"/>
    <lineage>
        <taxon>Bacteria</taxon>
        <taxon>Bacillati</taxon>
        <taxon>Actinomycetota</taxon>
        <taxon>Actinomycetes</taxon>
        <taxon>Micrococcales</taxon>
        <taxon>Microbacteriaceae</taxon>
        <taxon>Cryobacterium</taxon>
    </lineage>
</organism>
<dbReference type="OrthoDB" id="9796461at2"/>
<feature type="transmembrane region" description="Helical" evidence="1">
    <location>
        <begin position="310"/>
        <end position="329"/>
    </location>
</feature>
<feature type="domain" description="Acyltransferase 3" evidence="2">
    <location>
        <begin position="44"/>
        <end position="390"/>
    </location>
</feature>
<name>A0A4Y8JRY6_9MICO</name>
<dbReference type="PANTHER" id="PTHR23028:SF134">
    <property type="entry name" value="PUTATIVE (AFU_ORTHOLOGUE AFUA_4G08520)-RELATED"/>
    <property type="match status" value="1"/>
</dbReference>
<evidence type="ECO:0000313" key="4">
    <source>
        <dbReference type="Proteomes" id="UP000297472"/>
    </source>
</evidence>
<dbReference type="Proteomes" id="UP000297472">
    <property type="component" value="Unassembled WGS sequence"/>
</dbReference>
<dbReference type="EMBL" id="SOHA01000037">
    <property type="protein sequence ID" value="TFD28000.1"/>
    <property type="molecule type" value="Genomic_DNA"/>
</dbReference>
<feature type="transmembrane region" description="Helical" evidence="1">
    <location>
        <begin position="183"/>
        <end position="209"/>
    </location>
</feature>
<comment type="caution">
    <text evidence="3">The sequence shown here is derived from an EMBL/GenBank/DDBJ whole genome shotgun (WGS) entry which is preliminary data.</text>
</comment>
<reference evidence="3 4" key="1">
    <citation type="submission" date="2019-03" db="EMBL/GenBank/DDBJ databases">
        <title>Genomics of glacier-inhabiting Cryobacterium strains.</title>
        <authorList>
            <person name="Liu Q."/>
            <person name="Xin Y.-H."/>
        </authorList>
    </citation>
    <scope>NUCLEOTIDE SEQUENCE [LARGE SCALE GENOMIC DNA]</scope>
    <source>
        <strain evidence="3 4">TMT1-51</strain>
    </source>
</reference>
<keyword evidence="1" id="KW-1133">Transmembrane helix</keyword>
<evidence type="ECO:0000256" key="1">
    <source>
        <dbReference type="SAM" id="Phobius"/>
    </source>
</evidence>
<evidence type="ECO:0000313" key="3">
    <source>
        <dbReference type="EMBL" id="TFD28000.1"/>
    </source>
</evidence>